<evidence type="ECO:0000256" key="1">
    <source>
        <dbReference type="SAM" id="MobiDB-lite"/>
    </source>
</evidence>
<evidence type="ECO:0000313" key="2">
    <source>
        <dbReference type="EMBL" id="OGK29259.1"/>
    </source>
</evidence>
<proteinExistence type="predicted"/>
<evidence type="ECO:0000313" key="3">
    <source>
        <dbReference type="Proteomes" id="UP000177027"/>
    </source>
</evidence>
<name>A0A1F7HDC4_9BACT</name>
<sequence length="71" mass="7824">MSVEHFIDIREVRALTGILPAGVLASAARIGLYLTNRHRRPGTPEIAGEELFGNEWDRSHSDLPAGIDDEL</sequence>
<reference evidence="2 3" key="1">
    <citation type="journal article" date="2016" name="Nat. Commun.">
        <title>Thousands of microbial genomes shed light on interconnected biogeochemical processes in an aquifer system.</title>
        <authorList>
            <person name="Anantharaman K."/>
            <person name="Brown C.T."/>
            <person name="Hug L.A."/>
            <person name="Sharon I."/>
            <person name="Castelle C.J."/>
            <person name="Probst A.J."/>
            <person name="Thomas B.C."/>
            <person name="Singh A."/>
            <person name="Wilkins M.J."/>
            <person name="Karaoz U."/>
            <person name="Brodie E.L."/>
            <person name="Williams K.H."/>
            <person name="Hubbard S.S."/>
            <person name="Banfield J.F."/>
        </authorList>
    </citation>
    <scope>NUCLEOTIDE SEQUENCE [LARGE SCALE GENOMIC DNA]</scope>
</reference>
<comment type="caution">
    <text evidence="2">The sequence shown here is derived from an EMBL/GenBank/DDBJ whole genome shotgun (WGS) entry which is preliminary data.</text>
</comment>
<dbReference type="Proteomes" id="UP000177027">
    <property type="component" value="Unassembled WGS sequence"/>
</dbReference>
<accession>A0A1F7HDC4</accession>
<gene>
    <name evidence="2" type="ORF">A3D06_00865</name>
</gene>
<dbReference type="EMBL" id="MFZS01000009">
    <property type="protein sequence ID" value="OGK29259.1"/>
    <property type="molecule type" value="Genomic_DNA"/>
</dbReference>
<protein>
    <submittedName>
        <fullName evidence="2">Uncharacterized protein</fullName>
    </submittedName>
</protein>
<organism evidence="2 3">
    <name type="scientific">Candidatus Roizmanbacteria bacterium RIFCSPHIGHO2_02_FULL_40_9</name>
    <dbReference type="NCBI Taxonomy" id="1802042"/>
    <lineage>
        <taxon>Bacteria</taxon>
        <taxon>Candidatus Roizmaniibacteriota</taxon>
    </lineage>
</organism>
<feature type="region of interest" description="Disordered" evidence="1">
    <location>
        <begin position="44"/>
        <end position="71"/>
    </location>
</feature>
<dbReference type="AlphaFoldDB" id="A0A1F7HDC4"/>